<dbReference type="EMBL" id="VFSY01000020">
    <property type="protein sequence ID" value="TPI02374.1"/>
    <property type="molecule type" value="Genomic_DNA"/>
</dbReference>
<comment type="caution">
    <text evidence="1">The sequence shown here is derived from an EMBL/GenBank/DDBJ whole genome shotgun (WGS) entry which is preliminary data.</text>
</comment>
<dbReference type="RefSeq" id="WP_140700945.1">
    <property type="nucleotide sequence ID" value="NZ_VFSY01000020.1"/>
</dbReference>
<proteinExistence type="predicted"/>
<gene>
    <name evidence="1" type="ORF">FJM01_00800</name>
</gene>
<accession>A0A502M2R2</accession>
<dbReference type="Proteomes" id="UP000317904">
    <property type="component" value="Unassembled WGS sequence"/>
</dbReference>
<organism evidence="1 2">
    <name type="scientific">Mycoplasma struthionis</name>
    <dbReference type="NCBI Taxonomy" id="538220"/>
    <lineage>
        <taxon>Bacteria</taxon>
        <taxon>Bacillati</taxon>
        <taxon>Mycoplasmatota</taxon>
        <taxon>Mollicutes</taxon>
        <taxon>Mycoplasmataceae</taxon>
        <taxon>Mycoplasma</taxon>
    </lineage>
</organism>
<protein>
    <submittedName>
        <fullName evidence="1">Uncharacterized protein</fullName>
    </submittedName>
</protein>
<reference evidence="1 2" key="1">
    <citation type="submission" date="2019-06" db="EMBL/GenBank/DDBJ databases">
        <title>A comparative genomics study of ostrich specific Mycoplasmas.</title>
        <authorList>
            <person name="Botes A."/>
            <person name="Nel T."/>
        </authorList>
    </citation>
    <scope>NUCLEOTIDE SEQUENCE [LARGE SCALE GENOMIC DNA]</scope>
    <source>
        <strain evidence="1 2">Ms01</strain>
    </source>
</reference>
<dbReference type="AlphaFoldDB" id="A0A502M2R2"/>
<name>A0A502M2R2_9MOLU</name>
<evidence type="ECO:0000313" key="1">
    <source>
        <dbReference type="EMBL" id="TPI02374.1"/>
    </source>
</evidence>
<sequence length="69" mass="8514">MFANIEINTKEDIKLYNLIFQKLTNVFGKRKANLAFKKYKSKWKIPPYNHCWINQICWELREDYKELDE</sequence>
<evidence type="ECO:0000313" key="2">
    <source>
        <dbReference type="Proteomes" id="UP000317904"/>
    </source>
</evidence>